<feature type="transmembrane region" description="Helical" evidence="1">
    <location>
        <begin position="47"/>
        <end position="69"/>
    </location>
</feature>
<dbReference type="PANTHER" id="PTHR48098:SF1">
    <property type="entry name" value="DIACYLGLYCEROL ACYLTRANSFERASE_MYCOLYLTRANSFERASE AG85A"/>
    <property type="match status" value="1"/>
</dbReference>
<organism evidence="2 3">
    <name type="scientific">Saccharopolyspora hirsuta</name>
    <dbReference type="NCBI Taxonomy" id="1837"/>
    <lineage>
        <taxon>Bacteria</taxon>
        <taxon>Bacillati</taxon>
        <taxon>Actinomycetota</taxon>
        <taxon>Actinomycetes</taxon>
        <taxon>Pseudonocardiales</taxon>
        <taxon>Pseudonocardiaceae</taxon>
        <taxon>Saccharopolyspora</taxon>
    </lineage>
</organism>
<reference evidence="2 3" key="1">
    <citation type="submission" date="2019-09" db="EMBL/GenBank/DDBJ databases">
        <title>Draft genome sequence of the thermophilic Saccharopolyspora hirsuta VKM Ac-666T.</title>
        <authorList>
            <person name="Lobastova T.G."/>
            <person name="Fokina V."/>
            <person name="Bragin E.Y."/>
            <person name="Shtratnikova V.Y."/>
            <person name="Starodumova I.P."/>
            <person name="Tarlachkov S.V."/>
            <person name="Donova M.V."/>
        </authorList>
    </citation>
    <scope>NUCLEOTIDE SEQUENCE [LARGE SCALE GENOMIC DNA]</scope>
    <source>
        <strain evidence="2 3">VKM Ac-666</strain>
    </source>
</reference>
<dbReference type="EMBL" id="VWPH01000001">
    <property type="protein sequence ID" value="KAA5838174.1"/>
    <property type="molecule type" value="Genomic_DNA"/>
</dbReference>
<dbReference type="InterPro" id="IPR029058">
    <property type="entry name" value="AB_hydrolase_fold"/>
</dbReference>
<gene>
    <name evidence="2" type="ORF">F1721_01605</name>
</gene>
<keyword evidence="3" id="KW-1185">Reference proteome</keyword>
<dbReference type="PANTHER" id="PTHR48098">
    <property type="entry name" value="ENTEROCHELIN ESTERASE-RELATED"/>
    <property type="match status" value="1"/>
</dbReference>
<keyword evidence="1" id="KW-0472">Membrane</keyword>
<evidence type="ECO:0008006" key="4">
    <source>
        <dbReference type="Google" id="ProtNLM"/>
    </source>
</evidence>
<dbReference type="Proteomes" id="UP000323946">
    <property type="component" value="Unassembled WGS sequence"/>
</dbReference>
<accession>A0A5M7CER4</accession>
<dbReference type="Gene3D" id="3.40.50.1820">
    <property type="entry name" value="alpha/beta hydrolase"/>
    <property type="match status" value="1"/>
</dbReference>
<sequence length="365" mass="39002">MRSIAEHVADLSLVDWWPVRAALLLATLLAVALLLRRRRDRAVRYALAPLAALLLVVNVLLGVNAYFGYYLTVSQALGTVGEEEGSLAMLDGKAVPRSAGAVVEVQIPARSSGFQARPAEVYLPPAWFTSPRPRLPVIFLLHGTPGSPQDWLDGGEAQRTVDAWAAAHGGTAPIVVMPDVNGAVFDDTECVDSPRGNAETYLTEDVPDYVRTHFLTRDPGEPWAVAGLSEGGTCAVVLALRHPDLFATFADFGGLLGPRDGDTNDPGTTVATLFADSRADFDEHEPAWLLGHRRYPGVHGFFAVGSDDPEPLAAQSQLTDLARRAGVETSAVVVPGGEHTFDVWRAGFAAALPWIAERIGLGASR</sequence>
<dbReference type="AlphaFoldDB" id="A0A5M7CER4"/>
<dbReference type="SMR" id="A0A5M7CER4"/>
<comment type="caution">
    <text evidence="2">The sequence shown here is derived from an EMBL/GenBank/DDBJ whole genome shotgun (WGS) entry which is preliminary data.</text>
</comment>
<feature type="transmembrane region" description="Helical" evidence="1">
    <location>
        <begin position="16"/>
        <end position="35"/>
    </location>
</feature>
<proteinExistence type="predicted"/>
<keyword evidence="1" id="KW-1133">Transmembrane helix</keyword>
<dbReference type="RefSeq" id="WP_150064680.1">
    <property type="nucleotide sequence ID" value="NZ_JBEPDJ010000014.1"/>
</dbReference>
<evidence type="ECO:0000313" key="2">
    <source>
        <dbReference type="EMBL" id="KAA5838174.1"/>
    </source>
</evidence>
<dbReference type="Pfam" id="PF00756">
    <property type="entry name" value="Esterase"/>
    <property type="match status" value="1"/>
</dbReference>
<evidence type="ECO:0000256" key="1">
    <source>
        <dbReference type="SAM" id="Phobius"/>
    </source>
</evidence>
<dbReference type="SUPFAM" id="SSF53474">
    <property type="entry name" value="alpha/beta-Hydrolases"/>
    <property type="match status" value="1"/>
</dbReference>
<name>A0A5M7CER4_SACHI</name>
<dbReference type="InterPro" id="IPR000801">
    <property type="entry name" value="Esterase-like"/>
</dbReference>
<dbReference type="GO" id="GO:0016747">
    <property type="term" value="F:acyltransferase activity, transferring groups other than amino-acyl groups"/>
    <property type="evidence" value="ECO:0007669"/>
    <property type="project" value="TreeGrafter"/>
</dbReference>
<dbReference type="OrthoDB" id="3723842at2"/>
<dbReference type="InterPro" id="IPR050583">
    <property type="entry name" value="Mycobacterial_A85_antigen"/>
</dbReference>
<protein>
    <recommendedName>
        <fullName evidence="4">Esterase family protein</fullName>
    </recommendedName>
</protein>
<keyword evidence="1" id="KW-0812">Transmembrane</keyword>
<evidence type="ECO:0000313" key="3">
    <source>
        <dbReference type="Proteomes" id="UP000323946"/>
    </source>
</evidence>